<organism evidence="2 3">
    <name type="scientific">Trypanosoma conorhini</name>
    <dbReference type="NCBI Taxonomy" id="83891"/>
    <lineage>
        <taxon>Eukaryota</taxon>
        <taxon>Discoba</taxon>
        <taxon>Euglenozoa</taxon>
        <taxon>Kinetoplastea</taxon>
        <taxon>Metakinetoplastina</taxon>
        <taxon>Trypanosomatida</taxon>
        <taxon>Trypanosomatidae</taxon>
        <taxon>Trypanosoma</taxon>
    </lineage>
</organism>
<dbReference type="RefSeq" id="XP_029223589.1">
    <property type="nucleotide sequence ID" value="XM_029376293.1"/>
</dbReference>
<protein>
    <submittedName>
        <fullName evidence="2">Uncharacterized protein</fullName>
    </submittedName>
</protein>
<sequence>MKKQWLENLNHTPGTQEHFFTKQKKHSHITILTARLAQCRHRRGTSQPQPASSSALARQREVSRISGSRSGQRYHARRELSNAFGTATDYISRDDKAFARN</sequence>
<proteinExistence type="predicted"/>
<feature type="non-terminal residue" evidence="2">
    <location>
        <position position="101"/>
    </location>
</feature>
<comment type="caution">
    <text evidence="2">The sequence shown here is derived from an EMBL/GenBank/DDBJ whole genome shotgun (WGS) entry which is preliminary data.</text>
</comment>
<dbReference type="AlphaFoldDB" id="A0A422MVZ7"/>
<feature type="region of interest" description="Disordered" evidence="1">
    <location>
        <begin position="39"/>
        <end position="76"/>
    </location>
</feature>
<keyword evidence="3" id="KW-1185">Reference proteome</keyword>
<evidence type="ECO:0000256" key="1">
    <source>
        <dbReference type="SAM" id="MobiDB-lite"/>
    </source>
</evidence>
<name>A0A422MVZ7_9TRYP</name>
<feature type="compositionally biased region" description="Low complexity" evidence="1">
    <location>
        <begin position="46"/>
        <end position="55"/>
    </location>
</feature>
<dbReference type="GeneID" id="40323087"/>
<reference evidence="2 3" key="1">
    <citation type="journal article" date="2018" name="BMC Genomics">
        <title>Genomic comparison of Trypanosoma conorhini and Trypanosoma rangeli to Trypanosoma cruzi strains of high and low virulence.</title>
        <authorList>
            <person name="Bradwell K.R."/>
            <person name="Koparde V.N."/>
            <person name="Matveyev A.V."/>
            <person name="Serrano M.G."/>
            <person name="Alves J.M."/>
            <person name="Parikh H."/>
            <person name="Huang B."/>
            <person name="Lee V."/>
            <person name="Espinosa-Alvarez O."/>
            <person name="Ortiz P.A."/>
            <person name="Costa-Martins A.G."/>
            <person name="Teixeira M.M."/>
            <person name="Buck G.A."/>
        </authorList>
    </citation>
    <scope>NUCLEOTIDE SEQUENCE [LARGE SCALE GENOMIC DNA]</scope>
    <source>
        <strain evidence="2 3">025E</strain>
    </source>
</reference>
<dbReference type="Proteomes" id="UP000284403">
    <property type="component" value="Unassembled WGS sequence"/>
</dbReference>
<evidence type="ECO:0000313" key="3">
    <source>
        <dbReference type="Proteomes" id="UP000284403"/>
    </source>
</evidence>
<gene>
    <name evidence="2" type="ORF">Tco025E_09476</name>
</gene>
<feature type="region of interest" description="Disordered" evidence="1">
    <location>
        <begin position="1"/>
        <end position="25"/>
    </location>
</feature>
<evidence type="ECO:0000313" key="2">
    <source>
        <dbReference type="EMBL" id="RNE97383.1"/>
    </source>
</evidence>
<accession>A0A422MVZ7</accession>
<dbReference type="EMBL" id="MKKU01001143">
    <property type="protein sequence ID" value="RNE97383.1"/>
    <property type="molecule type" value="Genomic_DNA"/>
</dbReference>